<proteinExistence type="predicted"/>
<name>A0A6A6T6P4_9PLEO</name>
<feature type="region of interest" description="Disordered" evidence="1">
    <location>
        <begin position="46"/>
        <end position="113"/>
    </location>
</feature>
<keyword evidence="3" id="KW-1185">Reference proteome</keyword>
<gene>
    <name evidence="2" type="ORF">K491DRAFT_716000</name>
</gene>
<reference evidence="2" key="1">
    <citation type="journal article" date="2020" name="Stud. Mycol.">
        <title>101 Dothideomycetes genomes: a test case for predicting lifestyles and emergence of pathogens.</title>
        <authorList>
            <person name="Haridas S."/>
            <person name="Albert R."/>
            <person name="Binder M."/>
            <person name="Bloem J."/>
            <person name="Labutti K."/>
            <person name="Salamov A."/>
            <person name="Andreopoulos B."/>
            <person name="Baker S."/>
            <person name="Barry K."/>
            <person name="Bills G."/>
            <person name="Bluhm B."/>
            <person name="Cannon C."/>
            <person name="Castanera R."/>
            <person name="Culley D."/>
            <person name="Daum C."/>
            <person name="Ezra D."/>
            <person name="Gonzalez J."/>
            <person name="Henrissat B."/>
            <person name="Kuo A."/>
            <person name="Liang C."/>
            <person name="Lipzen A."/>
            <person name="Lutzoni F."/>
            <person name="Magnuson J."/>
            <person name="Mondo S."/>
            <person name="Nolan M."/>
            <person name="Ohm R."/>
            <person name="Pangilinan J."/>
            <person name="Park H.-J."/>
            <person name="Ramirez L."/>
            <person name="Alfaro M."/>
            <person name="Sun H."/>
            <person name="Tritt A."/>
            <person name="Yoshinaga Y."/>
            <person name="Zwiers L.-H."/>
            <person name="Turgeon B."/>
            <person name="Goodwin S."/>
            <person name="Spatafora J."/>
            <person name="Crous P."/>
            <person name="Grigoriev I."/>
        </authorList>
    </citation>
    <scope>NUCLEOTIDE SEQUENCE</scope>
    <source>
        <strain evidence="2">CBS 122681</strain>
    </source>
</reference>
<accession>A0A6A6T6P4</accession>
<dbReference type="AlphaFoldDB" id="A0A6A6T6P4"/>
<dbReference type="EMBL" id="MU004345">
    <property type="protein sequence ID" value="KAF2655705.1"/>
    <property type="molecule type" value="Genomic_DNA"/>
</dbReference>
<evidence type="ECO:0000313" key="2">
    <source>
        <dbReference type="EMBL" id="KAF2655705.1"/>
    </source>
</evidence>
<organism evidence="2 3">
    <name type="scientific">Lophiostoma macrostomum CBS 122681</name>
    <dbReference type="NCBI Taxonomy" id="1314788"/>
    <lineage>
        <taxon>Eukaryota</taxon>
        <taxon>Fungi</taxon>
        <taxon>Dikarya</taxon>
        <taxon>Ascomycota</taxon>
        <taxon>Pezizomycotina</taxon>
        <taxon>Dothideomycetes</taxon>
        <taxon>Pleosporomycetidae</taxon>
        <taxon>Pleosporales</taxon>
        <taxon>Lophiostomataceae</taxon>
        <taxon>Lophiostoma</taxon>
    </lineage>
</organism>
<sequence length="149" mass="15587">MNGSPANLARGGVFRAAGAGPPLWAASDATCVAHAWGAQRRETLGHAPNGRWRASGWARRDRPAAHGFSIGNGRATWRPDAAAAQGESRRASARELRGRPRQHSTSLALSASAADDGATTADGGAVCAHARQLGVATNEMCIRRWLRNG</sequence>
<evidence type="ECO:0000313" key="3">
    <source>
        <dbReference type="Proteomes" id="UP000799324"/>
    </source>
</evidence>
<feature type="compositionally biased region" description="Basic and acidic residues" evidence="1">
    <location>
        <begin position="87"/>
        <end position="98"/>
    </location>
</feature>
<protein>
    <submittedName>
        <fullName evidence="2">Uncharacterized protein</fullName>
    </submittedName>
</protein>
<dbReference type="Proteomes" id="UP000799324">
    <property type="component" value="Unassembled WGS sequence"/>
</dbReference>
<evidence type="ECO:0000256" key="1">
    <source>
        <dbReference type="SAM" id="MobiDB-lite"/>
    </source>
</evidence>